<evidence type="ECO:0008006" key="4">
    <source>
        <dbReference type="Google" id="ProtNLM"/>
    </source>
</evidence>
<reference evidence="2 3" key="1">
    <citation type="journal article" date="2015" name="Genome Biol. Evol.">
        <title>Comparative Genomics of a Bacterivorous Green Alga Reveals Evolutionary Causalities and Consequences of Phago-Mixotrophic Mode of Nutrition.</title>
        <authorList>
            <person name="Burns J.A."/>
            <person name="Paasch A."/>
            <person name="Narechania A."/>
            <person name="Kim E."/>
        </authorList>
    </citation>
    <scope>NUCLEOTIDE SEQUENCE [LARGE SCALE GENOMIC DNA]</scope>
    <source>
        <strain evidence="2 3">PLY_AMNH</strain>
    </source>
</reference>
<organism evidence="2 3">
    <name type="scientific">Cymbomonas tetramitiformis</name>
    <dbReference type="NCBI Taxonomy" id="36881"/>
    <lineage>
        <taxon>Eukaryota</taxon>
        <taxon>Viridiplantae</taxon>
        <taxon>Chlorophyta</taxon>
        <taxon>Pyramimonadophyceae</taxon>
        <taxon>Pyramimonadales</taxon>
        <taxon>Pyramimonadaceae</taxon>
        <taxon>Cymbomonas</taxon>
    </lineage>
</organism>
<gene>
    <name evidence="2" type="ORF">CYMTET_53346</name>
</gene>
<dbReference type="AlphaFoldDB" id="A0AAE0EQ51"/>
<evidence type="ECO:0000313" key="2">
    <source>
        <dbReference type="EMBL" id="KAK3236511.1"/>
    </source>
</evidence>
<dbReference type="Proteomes" id="UP001190700">
    <property type="component" value="Unassembled WGS sequence"/>
</dbReference>
<keyword evidence="1" id="KW-0175">Coiled coil</keyword>
<dbReference type="Gene3D" id="2.60.40.10">
    <property type="entry name" value="Immunoglobulins"/>
    <property type="match status" value="1"/>
</dbReference>
<evidence type="ECO:0000256" key="1">
    <source>
        <dbReference type="SAM" id="Coils"/>
    </source>
</evidence>
<evidence type="ECO:0000313" key="3">
    <source>
        <dbReference type="Proteomes" id="UP001190700"/>
    </source>
</evidence>
<accession>A0AAE0EQ51</accession>
<comment type="caution">
    <text evidence="2">The sequence shown here is derived from an EMBL/GenBank/DDBJ whole genome shotgun (WGS) entry which is preliminary data.</text>
</comment>
<dbReference type="EMBL" id="LGRX02035004">
    <property type="protein sequence ID" value="KAK3236511.1"/>
    <property type="molecule type" value="Genomic_DNA"/>
</dbReference>
<feature type="coiled-coil region" evidence="1">
    <location>
        <begin position="662"/>
        <end position="729"/>
    </location>
</feature>
<dbReference type="InterPro" id="IPR013783">
    <property type="entry name" value="Ig-like_fold"/>
</dbReference>
<sequence length="782" mass="81921">MQVVKELEYEEEGEEGLALEVDTTPPVVTLLGAPYVEVLMREEYTDAGALAEDLRDGFLPVTVLGLSELSTTEVTPPGAPLILQYTATDLAGNQAVMVQREVAVVSPCTPPSYLCDESITAHTCATCDEGLHGNVTCVCLTFLSTDFVVTSEEAPEIFTNYVIEYIPEEDVTPPVITMQQGGGVLALTTGGALVYIHRVLLGETFEDPGAAAWDDIQGNLTASISRFGAAAAMDTSVVTSEDAPHIITYRVSDAAGNEAIPMRRRVYVYSPCGEVEVPCEDGRCSVDGLCMSLEIDLEGEEVHVAAPPEIKLMGPANVVLDPGSLYTLCTPSTPLAAMCDHGALANDPMGDGDLTSEVMGCSSRITSVGLAGCNLDTSQSSEQIINFTVTSSSGASSSVVRTLTVRQTCALGESMCMDNITCSTNGVCLEELGGGTDTSDGGALLGRPAAIAIDTAPTLTLVKSDPTGSVVSVKQGRSYLPCTTLEGAAEVAAGGVCDLGVNATDPEDGNLTAAVLACPPYSCLTGGQVYCQGHEYAVKGLQGCLNTSAAVGSIIEVEFLVFDNAIPPNKASVTRTIGIIYPCEWWEWLCDDGACSAIECALRDQLLAIPVDPIPGYPWTPGASWTPPSASPSARRRLRANEQNGTRINETLAAFPEDETTADQIDGILDELQRQHEELSASLVTLTQQIAYPNQEVGPNQELAWEEGYSEAVNNVKALSASMEQLQANADSMITATENAASAAEASAAASETAVTATASGINLSYAINLPDAADLMDDPVS</sequence>
<keyword evidence="3" id="KW-1185">Reference proteome</keyword>
<protein>
    <recommendedName>
        <fullName evidence="4">HYR domain-containing protein</fullName>
    </recommendedName>
</protein>
<proteinExistence type="predicted"/>
<name>A0AAE0EQ51_9CHLO</name>